<reference evidence="1 2" key="1">
    <citation type="submission" date="2022-06" db="EMBL/GenBank/DDBJ databases">
        <title>Haloarcula sp. a new haloarchaeum isolate from saline soil.</title>
        <authorList>
            <person name="Strakova D."/>
            <person name="Galisteo C."/>
            <person name="Sanchez-Porro C."/>
            <person name="Ventosa A."/>
        </authorList>
    </citation>
    <scope>NUCLEOTIDE SEQUENCE [LARGE SCALE GENOMIC DNA]</scope>
    <source>
        <strain evidence="1 2">S1AR25-5A</strain>
    </source>
</reference>
<organism evidence="1 2">
    <name type="scientific">Haloarcula terrestris</name>
    <dbReference type="NCBI Taxonomy" id="2950533"/>
    <lineage>
        <taxon>Archaea</taxon>
        <taxon>Methanobacteriati</taxon>
        <taxon>Methanobacteriota</taxon>
        <taxon>Stenosarchaea group</taxon>
        <taxon>Halobacteria</taxon>
        <taxon>Halobacteriales</taxon>
        <taxon>Haloarculaceae</taxon>
        <taxon>Haloarcula</taxon>
    </lineage>
</organism>
<evidence type="ECO:0000313" key="2">
    <source>
        <dbReference type="Proteomes" id="UP001253439"/>
    </source>
</evidence>
<dbReference type="SUPFAM" id="SSF52968">
    <property type="entry name" value="B12-dependent dehydatase associated subunit"/>
    <property type="match status" value="1"/>
</dbReference>
<dbReference type="Gene3D" id="3.40.50.10150">
    <property type="entry name" value="B12-dependent dehydatase associated subunit"/>
    <property type="match status" value="1"/>
</dbReference>
<sequence length="123" mass="13196">MSGCRGPVDQNDQIPRVFVWCIGETLPDPVEYIEYGLEEEGVSWAVRSGFDGDGVPVAYDASVSSPLKIGVSVTPDQRVVVHHKQLPNDDPVFDVSSVTTETARKLGSNAARLAKGTPLKTVA</sequence>
<dbReference type="InterPro" id="IPR010254">
    <property type="entry name" value="B12-dep_deHydtase_bsu"/>
</dbReference>
<proteinExistence type="predicted"/>
<gene>
    <name evidence="1" type="ORF">NDI54_04290</name>
</gene>
<comment type="caution">
    <text evidence="1">The sequence shown here is derived from an EMBL/GenBank/DDBJ whole genome shotgun (WGS) entry which is preliminary data.</text>
</comment>
<dbReference type="InterPro" id="IPR003208">
    <property type="entry name" value="Dehydtase/Dehydtase_re"/>
</dbReference>
<dbReference type="RefSeq" id="WP_310895248.1">
    <property type="nucleotide sequence ID" value="NZ_JAMQOM010000002.1"/>
</dbReference>
<dbReference type="EMBL" id="JAMQOM010000002">
    <property type="protein sequence ID" value="MDS0220568.1"/>
    <property type="molecule type" value="Genomic_DNA"/>
</dbReference>
<accession>A0AAE4EUY0</accession>
<protein>
    <submittedName>
        <fullName evidence="1">Glycerol dehydratase reactivase beta/small subunit family protein</fullName>
    </submittedName>
</protein>
<dbReference type="Pfam" id="PF02288">
    <property type="entry name" value="Dehydratase_MU"/>
    <property type="match status" value="1"/>
</dbReference>
<dbReference type="AlphaFoldDB" id="A0AAE4EUY0"/>
<dbReference type="Proteomes" id="UP001253439">
    <property type="component" value="Unassembled WGS sequence"/>
</dbReference>
<evidence type="ECO:0000313" key="1">
    <source>
        <dbReference type="EMBL" id="MDS0220568.1"/>
    </source>
</evidence>
<keyword evidence="2" id="KW-1185">Reference proteome</keyword>
<name>A0AAE4EUY0_9EURY</name>